<dbReference type="EMBL" id="BKCP01010514">
    <property type="protein sequence ID" value="GER52894.1"/>
    <property type="molecule type" value="Genomic_DNA"/>
</dbReference>
<dbReference type="Proteomes" id="UP000325081">
    <property type="component" value="Unassembled WGS sequence"/>
</dbReference>
<dbReference type="PANTHER" id="PTHR31903">
    <property type="entry name" value="F12F1.11-RELATED"/>
    <property type="match status" value="1"/>
</dbReference>
<feature type="region of interest" description="Disordered" evidence="1">
    <location>
        <begin position="176"/>
        <end position="205"/>
    </location>
</feature>
<evidence type="ECO:0000313" key="2">
    <source>
        <dbReference type="EMBL" id="GER52894.1"/>
    </source>
</evidence>
<gene>
    <name evidence="2" type="ORF">STAS_30369</name>
</gene>
<sequence>MKKLYRKSTVHPTPSVVSEHLLSFLPAAILALAAALSPADREVLAYLVSCSSASLSSSSRKGGQKASASASASASAARGGSKGGDDHPPCFSCNCFRCYMSYWVRWDSSPNRQLIHEIIDAFEESLLKGSKKEKNRKERKKGKNVKVSVSGAGLLDEPKSPETAAAVADFNFGESSAAADGGAGKTGSGDEDFDAEEEDEEMEKGSVRRFVSFLGERIWSVWG</sequence>
<evidence type="ECO:0000256" key="1">
    <source>
        <dbReference type="SAM" id="MobiDB-lite"/>
    </source>
</evidence>
<name>A0A5A7R991_STRAF</name>
<feature type="compositionally biased region" description="Acidic residues" evidence="1">
    <location>
        <begin position="189"/>
        <end position="202"/>
    </location>
</feature>
<dbReference type="PANTHER" id="PTHR31903:SF6">
    <property type="entry name" value="F12F1.11-RELATED"/>
    <property type="match status" value="1"/>
</dbReference>
<dbReference type="OrthoDB" id="1937859at2759"/>
<organism evidence="2 3">
    <name type="scientific">Striga asiatica</name>
    <name type="common">Asiatic witchweed</name>
    <name type="synonym">Buchnera asiatica</name>
    <dbReference type="NCBI Taxonomy" id="4170"/>
    <lineage>
        <taxon>Eukaryota</taxon>
        <taxon>Viridiplantae</taxon>
        <taxon>Streptophyta</taxon>
        <taxon>Embryophyta</taxon>
        <taxon>Tracheophyta</taxon>
        <taxon>Spermatophyta</taxon>
        <taxon>Magnoliopsida</taxon>
        <taxon>eudicotyledons</taxon>
        <taxon>Gunneridae</taxon>
        <taxon>Pentapetalae</taxon>
        <taxon>asterids</taxon>
        <taxon>lamiids</taxon>
        <taxon>Lamiales</taxon>
        <taxon>Orobanchaceae</taxon>
        <taxon>Buchnereae</taxon>
        <taxon>Striga</taxon>
    </lineage>
</organism>
<accession>A0A5A7R991</accession>
<comment type="caution">
    <text evidence="2">The sequence shown here is derived from an EMBL/GenBank/DDBJ whole genome shotgun (WGS) entry which is preliminary data.</text>
</comment>
<reference evidence="3" key="1">
    <citation type="journal article" date="2019" name="Curr. Biol.">
        <title>Genome Sequence of Striga asiatica Provides Insight into the Evolution of Plant Parasitism.</title>
        <authorList>
            <person name="Yoshida S."/>
            <person name="Kim S."/>
            <person name="Wafula E.K."/>
            <person name="Tanskanen J."/>
            <person name="Kim Y.M."/>
            <person name="Honaas L."/>
            <person name="Yang Z."/>
            <person name="Spallek T."/>
            <person name="Conn C.E."/>
            <person name="Ichihashi Y."/>
            <person name="Cheong K."/>
            <person name="Cui S."/>
            <person name="Der J.P."/>
            <person name="Gundlach H."/>
            <person name="Jiao Y."/>
            <person name="Hori C."/>
            <person name="Ishida J.K."/>
            <person name="Kasahara H."/>
            <person name="Kiba T."/>
            <person name="Kim M.S."/>
            <person name="Koo N."/>
            <person name="Laohavisit A."/>
            <person name="Lee Y.H."/>
            <person name="Lumba S."/>
            <person name="McCourt P."/>
            <person name="Mortimer J.C."/>
            <person name="Mutuku J.M."/>
            <person name="Nomura T."/>
            <person name="Sasaki-Sekimoto Y."/>
            <person name="Seto Y."/>
            <person name="Wang Y."/>
            <person name="Wakatake T."/>
            <person name="Sakakibara H."/>
            <person name="Demura T."/>
            <person name="Yamaguchi S."/>
            <person name="Yoneyama K."/>
            <person name="Manabe R.I."/>
            <person name="Nelson D.C."/>
            <person name="Schulman A.H."/>
            <person name="Timko M.P."/>
            <person name="dePamphilis C.W."/>
            <person name="Choi D."/>
            <person name="Shirasu K."/>
        </authorList>
    </citation>
    <scope>NUCLEOTIDE SEQUENCE [LARGE SCALE GENOMIC DNA]</scope>
    <source>
        <strain evidence="3">cv. UVA1</strain>
    </source>
</reference>
<evidence type="ECO:0000313" key="3">
    <source>
        <dbReference type="Proteomes" id="UP000325081"/>
    </source>
</evidence>
<dbReference type="AlphaFoldDB" id="A0A5A7R991"/>
<proteinExistence type="predicted"/>
<keyword evidence="3" id="KW-1185">Reference proteome</keyword>
<protein>
    <submittedName>
        <fullName evidence="2">Uncharacterized protein</fullName>
    </submittedName>
</protein>